<dbReference type="EMBL" id="CALNXK010000015">
    <property type="protein sequence ID" value="CAH3046913.1"/>
    <property type="molecule type" value="Genomic_DNA"/>
</dbReference>
<gene>
    <name evidence="7" type="ORF">PLOB_00009881</name>
</gene>
<dbReference type="SMART" id="SM00473">
    <property type="entry name" value="PAN_AP"/>
    <property type="match status" value="1"/>
</dbReference>
<evidence type="ECO:0000256" key="4">
    <source>
        <dbReference type="PROSITE-ProRule" id="PRU00076"/>
    </source>
</evidence>
<feature type="domain" description="Apple" evidence="6">
    <location>
        <begin position="8"/>
        <end position="91"/>
    </location>
</feature>
<organism evidence="7 8">
    <name type="scientific">Porites lobata</name>
    <dbReference type="NCBI Taxonomy" id="104759"/>
    <lineage>
        <taxon>Eukaryota</taxon>
        <taxon>Metazoa</taxon>
        <taxon>Cnidaria</taxon>
        <taxon>Anthozoa</taxon>
        <taxon>Hexacorallia</taxon>
        <taxon>Scleractinia</taxon>
        <taxon>Fungiina</taxon>
        <taxon>Poritidae</taxon>
        <taxon>Porites</taxon>
    </lineage>
</organism>
<dbReference type="SMART" id="SM00179">
    <property type="entry name" value="EGF_CA"/>
    <property type="match status" value="2"/>
</dbReference>
<evidence type="ECO:0008006" key="9">
    <source>
        <dbReference type="Google" id="ProtNLM"/>
    </source>
</evidence>
<dbReference type="Pfam" id="PF12947">
    <property type="entry name" value="EGF_3"/>
    <property type="match status" value="1"/>
</dbReference>
<dbReference type="InterPro" id="IPR018097">
    <property type="entry name" value="EGF_Ca-bd_CS"/>
</dbReference>
<dbReference type="PROSITE" id="PS50948">
    <property type="entry name" value="PAN"/>
    <property type="match status" value="1"/>
</dbReference>
<dbReference type="CDD" id="cd00054">
    <property type="entry name" value="EGF_CA"/>
    <property type="match status" value="2"/>
</dbReference>
<dbReference type="PROSITE" id="PS01187">
    <property type="entry name" value="EGF_CA"/>
    <property type="match status" value="1"/>
</dbReference>
<evidence type="ECO:0000313" key="8">
    <source>
        <dbReference type="Proteomes" id="UP001159405"/>
    </source>
</evidence>
<dbReference type="Gene3D" id="2.10.25.10">
    <property type="entry name" value="Laminin"/>
    <property type="match status" value="2"/>
</dbReference>
<accession>A0ABN8NB17</accession>
<comment type="caution">
    <text evidence="7">The sequence shown here is derived from an EMBL/GenBank/DDBJ whole genome shotgun (WGS) entry which is preliminary data.</text>
</comment>
<dbReference type="InterPro" id="IPR024731">
    <property type="entry name" value="NELL2-like_EGF"/>
</dbReference>
<dbReference type="PROSITE" id="PS50026">
    <property type="entry name" value="EGF_3"/>
    <property type="match status" value="2"/>
</dbReference>
<dbReference type="Pfam" id="PF00008">
    <property type="entry name" value="EGF"/>
    <property type="match status" value="1"/>
</dbReference>
<dbReference type="PANTHER" id="PTHR47635">
    <property type="entry name" value="CUB DOMAIN-CONTAINING PROTEIN"/>
    <property type="match status" value="1"/>
</dbReference>
<feature type="disulfide bond" evidence="4">
    <location>
        <begin position="115"/>
        <end position="124"/>
    </location>
</feature>
<dbReference type="PROSITE" id="PS01186">
    <property type="entry name" value="EGF_2"/>
    <property type="match status" value="2"/>
</dbReference>
<dbReference type="PROSITE" id="PS00010">
    <property type="entry name" value="ASX_HYDROXYL"/>
    <property type="match status" value="1"/>
</dbReference>
<sequence>MLTVSGECRELSFPDSFSFTAKRLQNHAIRTQQVPDVDSCELLCFLESNCVSVNFKKKTRSCELNNATHRGYGYHLEDDADYVYHGAESACDVNPCHNESTCQSGFTDQRYRCVCAPGFTGEDCGQDIDECSVFSSICDINAICRNSEGSYLCSCKEGFAGNGKLCKAYETVGCYKDTANRTISSLEGQDPILDGPFTERKNAISKCALVAIKAGFIIFAIQDGGQCFSSATAPQTFDKYGESNDCQSDGEGGGMANHVYYIKASNSQSLQENSQSERAYYSYETVGCYKDTANRTISSLEGQDPILDGPFTERENAISKCASAAIKAGFIIFAIQDGGQCLSSATAPQTFDKYGESNDCQSDGEGGVMANHVYYIKGYESVGCYNDTIDRAIPSLEGMDPILDGEFYVRKNAIAKCAIAAIRAGYSMFGVQFGGWCASSASAPQTFDKYGESNDCEADGEGGRFANHVYTRENSCSLISRIIGYDSVGCYRGTGDRAIPPLEGRDPILDGHYRVRKNAIAKCAVAAIRAGYSIFGVQNGGWCVSSASAPQTFDKHGESNACGADGEGGPWANHVFSFVSHLLFFFFLLFMNIICCSFPPAYETVGCYKDTTNRTISSLEGQDPILDGPFTERENAISKCASAAIKAGFIIFAIQDGGQCFSSATASQTFDKYGESNDCQSDGEGGGMANQVYYIKGYNSVGCYKDTGDRAITPLEGMDPILDGDYRVRTNAIAKCAVAAIRAGYSMFGVQHGGWCTSSASAAQTFDKYGESNACGADGEGGTWANHVYTMNIICCSFPPAYETVGCFKDTANRTISSLEGQYPILDGPFTERENAISKCASAAIKAGFIIFAIQDGGQCFSSATAPQTFVKYGESNDCQSDGEGGRMANQVYYIKGYDSVGCYRDTWDRAIPPLDGRDPILDRFYSDRKNAIAKCAVAAIRAGYRMFGVQNGGWCASSASAPQTFDKHGESNACGADGEGGPWANHVYTMKIICCSFPPAYETVGCYKDNANRTISSLEGQDPILDGPFTERENAISKCASAAIKAGFIIFAIQDGGQCLSSATAPQKFDKYGESNDCQSDGEGGVMDNHVYYIKGTI</sequence>
<dbReference type="PANTHER" id="PTHR47635:SF2">
    <property type="entry name" value="LAMG-LIKE JELLYROLL FOLD DOMAIN-CONTAINING PROTEIN"/>
    <property type="match status" value="1"/>
</dbReference>
<dbReference type="InterPro" id="IPR001881">
    <property type="entry name" value="EGF-like_Ca-bd_dom"/>
</dbReference>
<protein>
    <recommendedName>
        <fullName evidence="9">EGF-like domain-containing protein</fullName>
    </recommendedName>
</protein>
<name>A0ABN8NB17_9CNID</name>
<keyword evidence="3 4" id="KW-1015">Disulfide bond</keyword>
<dbReference type="Gene3D" id="3.50.4.10">
    <property type="entry name" value="Hepatocyte Growth Factor"/>
    <property type="match status" value="1"/>
</dbReference>
<dbReference type="Proteomes" id="UP001159405">
    <property type="component" value="Unassembled WGS sequence"/>
</dbReference>
<evidence type="ECO:0000259" key="6">
    <source>
        <dbReference type="PROSITE" id="PS50948"/>
    </source>
</evidence>
<evidence type="ECO:0000313" key="7">
    <source>
        <dbReference type="EMBL" id="CAH3046913.1"/>
    </source>
</evidence>
<dbReference type="SUPFAM" id="SSF57414">
    <property type="entry name" value="Hairpin loop containing domain-like"/>
    <property type="match status" value="1"/>
</dbReference>
<feature type="disulfide bond" evidence="4">
    <location>
        <begin position="96"/>
        <end position="113"/>
    </location>
</feature>
<feature type="domain" description="EGF-like" evidence="5">
    <location>
        <begin position="127"/>
        <end position="167"/>
    </location>
</feature>
<keyword evidence="1 4" id="KW-0245">EGF-like domain</keyword>
<reference evidence="7 8" key="1">
    <citation type="submission" date="2022-05" db="EMBL/GenBank/DDBJ databases">
        <authorList>
            <consortium name="Genoscope - CEA"/>
            <person name="William W."/>
        </authorList>
    </citation>
    <scope>NUCLEOTIDE SEQUENCE [LARGE SCALE GENOMIC DNA]</scope>
</reference>
<dbReference type="Pfam" id="PF00024">
    <property type="entry name" value="PAN_1"/>
    <property type="match status" value="1"/>
</dbReference>
<keyword evidence="8" id="KW-1185">Reference proteome</keyword>
<feature type="domain" description="EGF-like" evidence="5">
    <location>
        <begin position="87"/>
        <end position="125"/>
    </location>
</feature>
<keyword evidence="2" id="KW-0732">Signal</keyword>
<dbReference type="PROSITE" id="PS00022">
    <property type="entry name" value="EGF_1"/>
    <property type="match status" value="1"/>
</dbReference>
<dbReference type="InterPro" id="IPR000742">
    <property type="entry name" value="EGF"/>
</dbReference>
<proteinExistence type="predicted"/>
<dbReference type="InterPro" id="IPR000152">
    <property type="entry name" value="EGF-type_Asp/Asn_hydroxyl_site"/>
</dbReference>
<evidence type="ECO:0000256" key="1">
    <source>
        <dbReference type="ARBA" id="ARBA00022536"/>
    </source>
</evidence>
<dbReference type="SUPFAM" id="SSF57196">
    <property type="entry name" value="EGF/Laminin"/>
    <property type="match status" value="2"/>
</dbReference>
<comment type="caution">
    <text evidence="4">Lacks conserved residue(s) required for the propagation of feature annotation.</text>
</comment>
<dbReference type="InterPro" id="IPR003609">
    <property type="entry name" value="Pan_app"/>
</dbReference>
<dbReference type="SMART" id="SM00181">
    <property type="entry name" value="EGF"/>
    <property type="match status" value="2"/>
</dbReference>
<evidence type="ECO:0000256" key="3">
    <source>
        <dbReference type="ARBA" id="ARBA00023157"/>
    </source>
</evidence>
<evidence type="ECO:0000256" key="2">
    <source>
        <dbReference type="ARBA" id="ARBA00022729"/>
    </source>
</evidence>
<evidence type="ECO:0000259" key="5">
    <source>
        <dbReference type="PROSITE" id="PS50026"/>
    </source>
</evidence>